<feature type="transmembrane region" description="Helical" evidence="9">
    <location>
        <begin position="7"/>
        <end position="29"/>
    </location>
</feature>
<dbReference type="Pfam" id="PF02653">
    <property type="entry name" value="BPD_transp_2"/>
    <property type="match status" value="1"/>
</dbReference>
<name>A0A0R3LYV0_9BRAD</name>
<evidence type="ECO:0000256" key="5">
    <source>
        <dbReference type="ARBA" id="ARBA00022970"/>
    </source>
</evidence>
<dbReference type="GO" id="GO:0022857">
    <property type="term" value="F:transmembrane transporter activity"/>
    <property type="evidence" value="ECO:0007669"/>
    <property type="project" value="InterPro"/>
</dbReference>
<evidence type="ECO:0000256" key="8">
    <source>
        <dbReference type="ARBA" id="ARBA00037998"/>
    </source>
</evidence>
<dbReference type="AlphaFoldDB" id="A0A0R3LYV0"/>
<dbReference type="InterPro" id="IPR052157">
    <property type="entry name" value="BCAA_transport_permease"/>
</dbReference>
<evidence type="ECO:0000256" key="2">
    <source>
        <dbReference type="ARBA" id="ARBA00022448"/>
    </source>
</evidence>
<gene>
    <name evidence="10" type="ORF">CQ12_06215</name>
</gene>
<comment type="similarity">
    <text evidence="8">Belongs to the binding-protein-dependent transport system permease family. LivHM subfamily.</text>
</comment>
<evidence type="ECO:0000256" key="9">
    <source>
        <dbReference type="SAM" id="Phobius"/>
    </source>
</evidence>
<evidence type="ECO:0000256" key="1">
    <source>
        <dbReference type="ARBA" id="ARBA00004651"/>
    </source>
</evidence>
<feature type="transmembrane region" description="Helical" evidence="9">
    <location>
        <begin position="140"/>
        <end position="159"/>
    </location>
</feature>
<keyword evidence="5" id="KW-0029">Amino-acid transport</keyword>
<feature type="transmembrane region" description="Helical" evidence="9">
    <location>
        <begin position="229"/>
        <end position="252"/>
    </location>
</feature>
<keyword evidence="2" id="KW-0813">Transport</keyword>
<dbReference type="RefSeq" id="WP_057835295.1">
    <property type="nucleotide sequence ID" value="NZ_LLXZ01000064.1"/>
</dbReference>
<evidence type="ECO:0000256" key="4">
    <source>
        <dbReference type="ARBA" id="ARBA00022692"/>
    </source>
</evidence>
<feature type="transmembrane region" description="Helical" evidence="9">
    <location>
        <begin position="190"/>
        <end position="209"/>
    </location>
</feature>
<protein>
    <submittedName>
        <fullName evidence="10">ABC transporter permease</fullName>
    </submittedName>
</protein>
<feature type="transmembrane region" description="Helical" evidence="9">
    <location>
        <begin position="49"/>
        <end position="79"/>
    </location>
</feature>
<feature type="transmembrane region" description="Helical" evidence="9">
    <location>
        <begin position="264"/>
        <end position="282"/>
    </location>
</feature>
<sequence length="290" mass="30470">MQYFTQLLISGLAIGAIYGLIAMGFAVIYKSTGLVNFAQGEMTMITAYIAWTISTTVSGNVFIVAIGAIIAAVVLGLVIERVVMRPMLGEPVFATVMVTIGLAVILRSSINFIWDAYPHGLDVGFGRTIVRIGTIGVRTGQIAVIVTLLVLLAAIWAFFRYSKVGVAMRAVAADDRTALLMGISATRVHALAWAASSVIAGIGGVFFALSYDLSPAMFQLGLKAFPATILGGLDAVLGSGLGGLLIGITENLAGGYIGSGMKEVAGFVMIIVVLMIRPFGIFGERDIERV</sequence>
<dbReference type="OrthoDB" id="9779023at2"/>
<reference evidence="10 11" key="1">
    <citation type="submission" date="2014-03" db="EMBL/GenBank/DDBJ databases">
        <title>Bradyrhizobium valentinum sp. nov., isolated from effective nodules of Lupinus mariae-josephae, a lupine endemic of basic-lime soils in Eastern Spain.</title>
        <authorList>
            <person name="Duran D."/>
            <person name="Rey L."/>
            <person name="Navarro A."/>
            <person name="Busquets A."/>
            <person name="Imperial J."/>
            <person name="Ruiz-Argueso T."/>
        </authorList>
    </citation>
    <scope>NUCLEOTIDE SEQUENCE [LARGE SCALE GENOMIC DNA]</scope>
    <source>
        <strain evidence="10 11">PAC68</strain>
    </source>
</reference>
<dbReference type="EMBL" id="LLXZ01000064">
    <property type="protein sequence ID" value="KRR10000.1"/>
    <property type="molecule type" value="Genomic_DNA"/>
</dbReference>
<keyword evidence="4 9" id="KW-0812">Transmembrane</keyword>
<dbReference type="PANTHER" id="PTHR11795">
    <property type="entry name" value="BRANCHED-CHAIN AMINO ACID TRANSPORT SYSTEM PERMEASE PROTEIN LIVH"/>
    <property type="match status" value="1"/>
</dbReference>
<dbReference type="GO" id="GO:0005886">
    <property type="term" value="C:plasma membrane"/>
    <property type="evidence" value="ECO:0007669"/>
    <property type="project" value="UniProtKB-SubCell"/>
</dbReference>
<evidence type="ECO:0000256" key="6">
    <source>
        <dbReference type="ARBA" id="ARBA00022989"/>
    </source>
</evidence>
<dbReference type="STRING" id="280332.CQ12_06215"/>
<evidence type="ECO:0000256" key="3">
    <source>
        <dbReference type="ARBA" id="ARBA00022475"/>
    </source>
</evidence>
<dbReference type="InterPro" id="IPR001851">
    <property type="entry name" value="ABC_transp_permease"/>
</dbReference>
<comment type="caution">
    <text evidence="10">The sequence shown here is derived from an EMBL/GenBank/DDBJ whole genome shotgun (WGS) entry which is preliminary data.</text>
</comment>
<feature type="transmembrane region" description="Helical" evidence="9">
    <location>
        <begin position="91"/>
        <end position="114"/>
    </location>
</feature>
<evidence type="ECO:0000313" key="11">
    <source>
        <dbReference type="Proteomes" id="UP000050863"/>
    </source>
</evidence>
<keyword evidence="11" id="KW-1185">Reference proteome</keyword>
<accession>A0A0R3LYV0</accession>
<organism evidence="10 11">
    <name type="scientific">Bradyrhizobium jicamae</name>
    <dbReference type="NCBI Taxonomy" id="280332"/>
    <lineage>
        <taxon>Bacteria</taxon>
        <taxon>Pseudomonadati</taxon>
        <taxon>Pseudomonadota</taxon>
        <taxon>Alphaproteobacteria</taxon>
        <taxon>Hyphomicrobiales</taxon>
        <taxon>Nitrobacteraceae</taxon>
        <taxon>Bradyrhizobium</taxon>
    </lineage>
</organism>
<dbReference type="PANTHER" id="PTHR11795:SF451">
    <property type="entry name" value="ABC TRANSPORTER PERMEASE PROTEIN"/>
    <property type="match status" value="1"/>
</dbReference>
<comment type="subcellular location">
    <subcellularLocation>
        <location evidence="1">Cell membrane</location>
        <topology evidence="1">Multi-pass membrane protein</topology>
    </subcellularLocation>
</comment>
<keyword evidence="6 9" id="KW-1133">Transmembrane helix</keyword>
<dbReference type="GO" id="GO:0006865">
    <property type="term" value="P:amino acid transport"/>
    <property type="evidence" value="ECO:0007669"/>
    <property type="project" value="UniProtKB-KW"/>
</dbReference>
<dbReference type="CDD" id="cd06582">
    <property type="entry name" value="TM_PBP1_LivH_like"/>
    <property type="match status" value="1"/>
</dbReference>
<keyword evidence="3" id="KW-1003">Cell membrane</keyword>
<evidence type="ECO:0000256" key="7">
    <source>
        <dbReference type="ARBA" id="ARBA00023136"/>
    </source>
</evidence>
<proteinExistence type="inferred from homology"/>
<keyword evidence="7 9" id="KW-0472">Membrane</keyword>
<dbReference type="Proteomes" id="UP000050863">
    <property type="component" value="Unassembled WGS sequence"/>
</dbReference>
<evidence type="ECO:0000313" key="10">
    <source>
        <dbReference type="EMBL" id="KRR10000.1"/>
    </source>
</evidence>